<dbReference type="EMBL" id="SOHQ01000015">
    <property type="protein sequence ID" value="TFD80475.1"/>
    <property type="molecule type" value="Genomic_DNA"/>
</dbReference>
<dbReference type="InterPro" id="IPR029046">
    <property type="entry name" value="LolA/LolB/LppX"/>
</dbReference>
<evidence type="ECO:0000313" key="1">
    <source>
        <dbReference type="EMBL" id="TFD80475.1"/>
    </source>
</evidence>
<keyword evidence="2" id="KW-1185">Reference proteome</keyword>
<dbReference type="PANTHER" id="PTHR37507:SF2">
    <property type="entry name" value="SPORULATION PROTEIN YDCC"/>
    <property type="match status" value="1"/>
</dbReference>
<dbReference type="AlphaFoldDB" id="A0A4Y8KQQ9"/>
<reference evidence="1 2" key="1">
    <citation type="submission" date="2019-03" db="EMBL/GenBank/DDBJ databases">
        <title>Genomics of glacier-inhabiting Cryobacterium strains.</title>
        <authorList>
            <person name="Liu Q."/>
            <person name="Xin Y.-H."/>
        </authorList>
    </citation>
    <scope>NUCLEOTIDE SEQUENCE [LARGE SCALE GENOMIC DNA]</scope>
    <source>
        <strain evidence="1 2">CGMCC 1.4292</strain>
    </source>
</reference>
<dbReference type="InterPro" id="IPR004564">
    <property type="entry name" value="OM_lipoprot_carrier_LolA-like"/>
</dbReference>
<dbReference type="PANTHER" id="PTHR37507">
    <property type="entry name" value="SPORULATION PROTEIN YDCC"/>
    <property type="match status" value="1"/>
</dbReference>
<comment type="caution">
    <text evidence="1">The sequence shown here is derived from an EMBL/GenBank/DDBJ whole genome shotgun (WGS) entry which is preliminary data.</text>
</comment>
<dbReference type="OrthoDB" id="4822274at2"/>
<dbReference type="SUPFAM" id="SSF89392">
    <property type="entry name" value="Prokaryotic lipoproteins and lipoprotein localization factors"/>
    <property type="match status" value="1"/>
</dbReference>
<keyword evidence="1" id="KW-0449">Lipoprotein</keyword>
<gene>
    <name evidence="1" type="ORF">E3T53_05195</name>
</gene>
<protein>
    <submittedName>
        <fullName evidence="1">Outer membrane lipoprotein carrier protein LolA</fullName>
    </submittedName>
</protein>
<sequence>MPHKSLKWLPAVIVPAVIVVGVITVPLQAGAAVDLPDKTPKQVLLMVSESTVTSFSGTVDQSSNLGLPDVDLGGAVSPSPSAPGGTTADASSQAVTTALELLTGSHTARIYADGPGNVRVQVLDRLAERDLISNGTDAWFYESDTNAVTHLAIPAHESATPEDKAAAVKEFAPGDLGTPAALADRFLSDLDPSTTVSVGNDTRVAGRTVYDLVLTPTSTETLVRSVSIAVDSETGMPLRVTVQANGQNEPAFEVGFTKVDFSAPSADLFEFTPPANATVTEQAIPAAPGADHMTSDDGTKPLPGDLPVVTGTGWDAVMELPAASVPEELTASPLFTQFTTKVEGGRTLSTSLVNILITTDGRILAGSVPIERLQAVATAP</sequence>
<dbReference type="Pfam" id="PF09865">
    <property type="entry name" value="DUF2092"/>
    <property type="match status" value="1"/>
</dbReference>
<dbReference type="Proteomes" id="UP000298218">
    <property type="component" value="Unassembled WGS sequence"/>
</dbReference>
<dbReference type="CDD" id="cd16325">
    <property type="entry name" value="LolA"/>
    <property type="match status" value="1"/>
</dbReference>
<evidence type="ECO:0000313" key="2">
    <source>
        <dbReference type="Proteomes" id="UP000298218"/>
    </source>
</evidence>
<name>A0A4Y8KQQ9_9MICO</name>
<dbReference type="Gene3D" id="2.50.20.10">
    <property type="entry name" value="Lipoprotein localisation LolA/LolB/LppX"/>
    <property type="match status" value="1"/>
</dbReference>
<dbReference type="RefSeq" id="WP_134171581.1">
    <property type="nucleotide sequence ID" value="NZ_SODI01000001.1"/>
</dbReference>
<dbReference type="InterPro" id="IPR019207">
    <property type="entry name" value="DUF2092"/>
</dbReference>
<accession>A0A4Y8KQQ9</accession>
<organism evidence="1 2">
    <name type="scientific">Cryobacterium psychrophilum</name>
    <dbReference type="NCBI Taxonomy" id="41988"/>
    <lineage>
        <taxon>Bacteria</taxon>
        <taxon>Bacillati</taxon>
        <taxon>Actinomycetota</taxon>
        <taxon>Actinomycetes</taxon>
        <taxon>Micrococcales</taxon>
        <taxon>Microbacteriaceae</taxon>
        <taxon>Cryobacterium</taxon>
    </lineage>
</organism>
<dbReference type="InterPro" id="IPR052944">
    <property type="entry name" value="Sporulation_related"/>
</dbReference>
<proteinExistence type="predicted"/>